<dbReference type="Proteomes" id="UP000695022">
    <property type="component" value="Unplaced"/>
</dbReference>
<evidence type="ECO:0000313" key="4">
    <source>
        <dbReference type="RefSeq" id="XP_014672432.1"/>
    </source>
</evidence>
<feature type="region of interest" description="Disordered" evidence="2">
    <location>
        <begin position="73"/>
        <end position="100"/>
    </location>
</feature>
<name>A0ABM1EJR1_PRICU</name>
<feature type="compositionally biased region" description="Polar residues" evidence="2">
    <location>
        <begin position="80"/>
        <end position="90"/>
    </location>
</feature>
<keyword evidence="1" id="KW-0175">Coiled coil</keyword>
<sequence length="100" mass="11105">MAELEQKLQAERNEHVKAVAELIQLEEQIVTERDSSSASVKRLECQLGQELDGLRSQLAAIVTERNALLTNARQEGMQLEPQSNMSQPTEPCSPAESDKT</sequence>
<feature type="coiled-coil region" evidence="1">
    <location>
        <begin position="1"/>
        <end position="28"/>
    </location>
</feature>
<keyword evidence="3" id="KW-1185">Reference proteome</keyword>
<reference evidence="4" key="1">
    <citation type="submission" date="2025-08" db="UniProtKB">
        <authorList>
            <consortium name="RefSeq"/>
        </authorList>
    </citation>
    <scope>IDENTIFICATION</scope>
</reference>
<proteinExistence type="predicted"/>
<gene>
    <name evidence="4" type="primary">LOC106812936</name>
</gene>
<dbReference type="RefSeq" id="XP_014672432.1">
    <property type="nucleotide sequence ID" value="XM_014816946.1"/>
</dbReference>
<evidence type="ECO:0000256" key="2">
    <source>
        <dbReference type="SAM" id="MobiDB-lite"/>
    </source>
</evidence>
<organism evidence="3 4">
    <name type="scientific">Priapulus caudatus</name>
    <name type="common">Priapulid worm</name>
    <dbReference type="NCBI Taxonomy" id="37621"/>
    <lineage>
        <taxon>Eukaryota</taxon>
        <taxon>Metazoa</taxon>
        <taxon>Ecdysozoa</taxon>
        <taxon>Scalidophora</taxon>
        <taxon>Priapulida</taxon>
        <taxon>Priapulimorpha</taxon>
        <taxon>Priapulimorphida</taxon>
        <taxon>Priapulidae</taxon>
        <taxon>Priapulus</taxon>
    </lineage>
</organism>
<protein>
    <submittedName>
        <fullName evidence="4">Uncharacterized protein LOC106812936</fullName>
    </submittedName>
</protein>
<evidence type="ECO:0000256" key="1">
    <source>
        <dbReference type="SAM" id="Coils"/>
    </source>
</evidence>
<evidence type="ECO:0000313" key="3">
    <source>
        <dbReference type="Proteomes" id="UP000695022"/>
    </source>
</evidence>
<accession>A0ABM1EJR1</accession>
<dbReference type="GeneID" id="106812936"/>